<keyword evidence="6" id="KW-0067">ATP-binding</keyword>
<dbReference type="Pfam" id="PF00069">
    <property type="entry name" value="Pkinase"/>
    <property type="match status" value="1"/>
</dbReference>
<dbReference type="SMART" id="SM00220">
    <property type="entry name" value="S_TKc"/>
    <property type="match status" value="1"/>
</dbReference>
<evidence type="ECO:0000259" key="7">
    <source>
        <dbReference type="PROSITE" id="PS50011"/>
    </source>
</evidence>
<dbReference type="GO" id="GO:0008353">
    <property type="term" value="F:RNA polymerase II CTD heptapeptide repeat kinase activity"/>
    <property type="evidence" value="ECO:0007669"/>
    <property type="project" value="TreeGrafter"/>
</dbReference>
<evidence type="ECO:0000256" key="4">
    <source>
        <dbReference type="ARBA" id="ARBA00022741"/>
    </source>
</evidence>
<evidence type="ECO:0000313" key="9">
    <source>
        <dbReference type="Proteomes" id="UP000008141"/>
    </source>
</evidence>
<dbReference type="InParanoid" id="E1ZHU8"/>
<dbReference type="FunFam" id="1.10.510.10:FF:000624">
    <property type="entry name" value="Mitogen-activated protein kinase"/>
    <property type="match status" value="1"/>
</dbReference>
<dbReference type="RefSeq" id="XP_005846625.1">
    <property type="nucleotide sequence ID" value="XM_005846563.1"/>
</dbReference>
<keyword evidence="5" id="KW-0418">Kinase</keyword>
<dbReference type="OrthoDB" id="28397at2759"/>
<comment type="similarity">
    <text evidence="1">Belongs to the protein kinase superfamily. CMGC Ser/Thr protein kinase family. CDC2/CDKX subfamily.</text>
</comment>
<dbReference type="GO" id="GO:0005634">
    <property type="term" value="C:nucleus"/>
    <property type="evidence" value="ECO:0007669"/>
    <property type="project" value="TreeGrafter"/>
</dbReference>
<dbReference type="GO" id="GO:0000307">
    <property type="term" value="C:cyclin-dependent protein kinase holoenzyme complex"/>
    <property type="evidence" value="ECO:0007669"/>
    <property type="project" value="TreeGrafter"/>
</dbReference>
<dbReference type="InterPro" id="IPR000719">
    <property type="entry name" value="Prot_kinase_dom"/>
</dbReference>
<evidence type="ECO:0000256" key="3">
    <source>
        <dbReference type="ARBA" id="ARBA00022679"/>
    </source>
</evidence>
<dbReference type="Gene3D" id="1.10.510.10">
    <property type="entry name" value="Transferase(Phosphotransferase) domain 1"/>
    <property type="match status" value="1"/>
</dbReference>
<dbReference type="InterPro" id="IPR050108">
    <property type="entry name" value="CDK"/>
</dbReference>
<evidence type="ECO:0000256" key="2">
    <source>
        <dbReference type="ARBA" id="ARBA00022527"/>
    </source>
</evidence>
<keyword evidence="2" id="KW-0723">Serine/threonine-protein kinase</keyword>
<organism evidence="9">
    <name type="scientific">Chlorella variabilis</name>
    <name type="common">Green alga</name>
    <dbReference type="NCBI Taxonomy" id="554065"/>
    <lineage>
        <taxon>Eukaryota</taxon>
        <taxon>Viridiplantae</taxon>
        <taxon>Chlorophyta</taxon>
        <taxon>core chlorophytes</taxon>
        <taxon>Trebouxiophyceae</taxon>
        <taxon>Chlorellales</taxon>
        <taxon>Chlorellaceae</taxon>
        <taxon>Chlorella clade</taxon>
        <taxon>Chlorella</taxon>
    </lineage>
</organism>
<reference evidence="8 9" key="1">
    <citation type="journal article" date="2010" name="Plant Cell">
        <title>The Chlorella variabilis NC64A genome reveals adaptation to photosymbiosis, coevolution with viruses, and cryptic sex.</title>
        <authorList>
            <person name="Blanc G."/>
            <person name="Duncan G."/>
            <person name="Agarkova I."/>
            <person name="Borodovsky M."/>
            <person name="Gurnon J."/>
            <person name="Kuo A."/>
            <person name="Lindquist E."/>
            <person name="Lucas S."/>
            <person name="Pangilinan J."/>
            <person name="Polle J."/>
            <person name="Salamov A."/>
            <person name="Terry A."/>
            <person name="Yamada T."/>
            <person name="Dunigan D.D."/>
            <person name="Grigoriev I.V."/>
            <person name="Claverie J.M."/>
            <person name="Van Etten J.L."/>
        </authorList>
    </citation>
    <scope>NUCLEOTIDE SEQUENCE [LARGE SCALE GENOMIC DNA]</scope>
    <source>
        <strain evidence="8 9">NC64A</strain>
    </source>
</reference>
<dbReference type="eggNOG" id="KOG0600">
    <property type="taxonomic scope" value="Eukaryota"/>
</dbReference>
<dbReference type="SUPFAM" id="SSF56112">
    <property type="entry name" value="Protein kinase-like (PK-like)"/>
    <property type="match status" value="1"/>
</dbReference>
<keyword evidence="4" id="KW-0547">Nucleotide-binding</keyword>
<dbReference type="AlphaFoldDB" id="E1ZHU8"/>
<proteinExistence type="inferred from homology"/>
<evidence type="ECO:0000256" key="5">
    <source>
        <dbReference type="ARBA" id="ARBA00022777"/>
    </source>
</evidence>
<feature type="non-terminal residue" evidence="8">
    <location>
        <position position="309"/>
    </location>
</feature>
<evidence type="ECO:0000256" key="6">
    <source>
        <dbReference type="ARBA" id="ARBA00022840"/>
    </source>
</evidence>
<gene>
    <name evidence="8" type="ORF">CHLNCDRAFT_9747</name>
</gene>
<dbReference type="Gene3D" id="3.30.200.20">
    <property type="entry name" value="Phosphorylase Kinase, domain 1"/>
    <property type="match status" value="1"/>
</dbReference>
<dbReference type="KEGG" id="cvr:CHLNCDRAFT_9747"/>
<dbReference type="FunCoup" id="E1ZHU8">
    <property type="interactions" value="1913"/>
</dbReference>
<protein>
    <recommendedName>
        <fullName evidence="7">Protein kinase domain-containing protein</fullName>
    </recommendedName>
</protein>
<dbReference type="GO" id="GO:0032968">
    <property type="term" value="P:positive regulation of transcription elongation by RNA polymerase II"/>
    <property type="evidence" value="ECO:0007669"/>
    <property type="project" value="TreeGrafter"/>
</dbReference>
<accession>E1ZHU8</accession>
<dbReference type="InterPro" id="IPR008271">
    <property type="entry name" value="Ser/Thr_kinase_AS"/>
</dbReference>
<name>E1ZHU8_CHLVA</name>
<dbReference type="OMA" id="YVQECIR"/>
<evidence type="ECO:0000256" key="1">
    <source>
        <dbReference type="ARBA" id="ARBA00006485"/>
    </source>
</evidence>
<dbReference type="PANTHER" id="PTHR24056">
    <property type="entry name" value="CELL DIVISION PROTEIN KINASE"/>
    <property type="match status" value="1"/>
</dbReference>
<dbReference type="PANTHER" id="PTHR24056:SF546">
    <property type="entry name" value="CYCLIN-DEPENDENT KINASE 12"/>
    <property type="match status" value="1"/>
</dbReference>
<dbReference type="Proteomes" id="UP000008141">
    <property type="component" value="Unassembled WGS sequence"/>
</dbReference>
<sequence length="309" mass="35254">VYLATDLAKGDQVAAKKIKMDNEKEGFPITAIREMESVEKGGEPTFLRNNIIGLREIVRSGSHRGSIYMVFDYMDHDMTGLLERSRKEGPQFTAPQIKCYLKQLFCGLWLLDQRSVLHRDLKNANLLVNNKGELKIADFGLARYYNKPDDRNEGTEQVDSRMTNRVITLWYRPPELFLGAERYGTEIDTWSAGCIMFELLTGKPLFPGTNETDQVERIFSIMGQPNEQTMPGCTAYANYERLSVSRFPLRSRLRQASAHPRALDLLEQLLALNPAARIKAEHAVTHQYFFSDPMPCKPSQMPTFPSSHE</sequence>
<feature type="non-terminal residue" evidence="8">
    <location>
        <position position="1"/>
    </location>
</feature>
<keyword evidence="9" id="KW-1185">Reference proteome</keyword>
<feature type="domain" description="Protein kinase" evidence="7">
    <location>
        <begin position="1"/>
        <end position="289"/>
    </location>
</feature>
<dbReference type="InterPro" id="IPR011009">
    <property type="entry name" value="Kinase-like_dom_sf"/>
</dbReference>
<dbReference type="STRING" id="554065.E1ZHU8"/>
<keyword evidence="3" id="KW-0808">Transferase</keyword>
<dbReference type="GeneID" id="17354050"/>
<dbReference type="EMBL" id="GL433847">
    <property type="protein sequence ID" value="EFN54523.1"/>
    <property type="molecule type" value="Genomic_DNA"/>
</dbReference>
<dbReference type="PROSITE" id="PS50011">
    <property type="entry name" value="PROTEIN_KINASE_DOM"/>
    <property type="match status" value="1"/>
</dbReference>
<evidence type="ECO:0000313" key="8">
    <source>
        <dbReference type="EMBL" id="EFN54523.1"/>
    </source>
</evidence>
<dbReference type="PROSITE" id="PS00108">
    <property type="entry name" value="PROTEIN_KINASE_ST"/>
    <property type="match status" value="1"/>
</dbReference>
<dbReference type="GO" id="GO:0005524">
    <property type="term" value="F:ATP binding"/>
    <property type="evidence" value="ECO:0007669"/>
    <property type="project" value="UniProtKB-KW"/>
</dbReference>